<reference evidence="1" key="1">
    <citation type="submission" date="2021-01" db="EMBL/GenBank/DDBJ databases">
        <authorList>
            <person name="Kaushik A."/>
        </authorList>
    </citation>
    <scope>NUCLEOTIDE SEQUENCE</scope>
    <source>
        <strain evidence="1">AG4-RS23</strain>
    </source>
</reference>
<dbReference type="Proteomes" id="UP000663861">
    <property type="component" value="Unassembled WGS sequence"/>
</dbReference>
<organism evidence="1 2">
    <name type="scientific">Rhizoctonia solani</name>
    <dbReference type="NCBI Taxonomy" id="456999"/>
    <lineage>
        <taxon>Eukaryota</taxon>
        <taxon>Fungi</taxon>
        <taxon>Dikarya</taxon>
        <taxon>Basidiomycota</taxon>
        <taxon>Agaricomycotina</taxon>
        <taxon>Agaricomycetes</taxon>
        <taxon>Cantharellales</taxon>
        <taxon>Ceratobasidiaceae</taxon>
        <taxon>Rhizoctonia</taxon>
    </lineage>
</organism>
<proteinExistence type="predicted"/>
<evidence type="ECO:0000313" key="1">
    <source>
        <dbReference type="EMBL" id="CAE6480801.1"/>
    </source>
</evidence>
<accession>A0A8H3H2Q3</accession>
<name>A0A8H3H2Q3_9AGAM</name>
<sequence>MPFNTQFLATSSINPSSFQPPSISCNYLFNSSKGVRDYRQRIRIEFPGGWNHEGDPITQWYNRQPNSKFRSVEYRKERGGVQHEYILVLLQNNDGARVDSYCRLERVADPTHRMEAIGVNGTTAFDFVQTIDPNDSEFSAQVKADAESELVSRIVFPRMFDLADILAICYGIYTHPRAKRYTLQQFNCYFFSWTIILCLARRAADWESALHNSINEIRGAVTKHVKNLRSSQTFTAWSLVFRVHDASDTHTQQNLIDSFLHEISSECFLNTAGELLCPLLWYDQDPHRFRPALATCLESVVNQAANPLLDDLNLQGEAVDSQSIPELARICWLMWMHYDSKFGSQTTREVLQAKKRYVIECAKQMSPASQAKILKIWAKEHLCLLGPGGSLMLASTLCALSLDNFDRHRAALGRGNIWECLHAPLLVAKTIFDLPRSIYSSVDTSISAIRWDCYSRLTRYIPENDLQAEGVSPLPVLSFPERYVNALNQGIRVFTDRYPERDADTLRQEVVNTIRCFYKSGHVAHLISDDNTSMLWKVSLQVDLGNVISQSILDTVIGPSNASGCRYECYMERNKNGDSEYAAGPQSFSHPEIQDTIRERISRLSKREVEQAPIAQYVLRLPFTTPPLQAKEEMETAIQEIWGSCGPLMS</sequence>
<gene>
    <name evidence="1" type="ORF">RDB_LOCUS98192</name>
</gene>
<comment type="caution">
    <text evidence="1">The sequence shown here is derived from an EMBL/GenBank/DDBJ whole genome shotgun (WGS) entry which is preliminary data.</text>
</comment>
<dbReference type="AlphaFoldDB" id="A0A8H3H2Q3"/>
<dbReference type="EMBL" id="CAJMWY010002054">
    <property type="protein sequence ID" value="CAE6480801.1"/>
    <property type="molecule type" value="Genomic_DNA"/>
</dbReference>
<protein>
    <submittedName>
        <fullName evidence="1">Uncharacterized protein</fullName>
    </submittedName>
</protein>
<evidence type="ECO:0000313" key="2">
    <source>
        <dbReference type="Proteomes" id="UP000663861"/>
    </source>
</evidence>